<sequence>MQDTSEIFRNKYHMKCRFTRLTYCTCTRGNQSFHYSGDGEFKSMFEKILPSPQIHDLFKLLADSNEARIVSRSNTHPYKHIEKIVAKEREEFNRQYEKERKRIREANLEKKSEITDSGPLEASEDAETSQPGVDTKESENVPENSGTLCCAEDCSEENSSENLIKCSVCHKCFHYSCCSPGVSEHIKSTFPWTCSECISCAVCKRDDRPNSQVFCSICGRCFHISCLNPKLQKATRAFRFCDDCKICSRCHQLVDFPIEDGEIDIDSLPEGFDYLDPTYETRICYECRDDNKDLTCEVCNNALSKSGNRICSLCRMCVHSNCINAQICNLCTQ</sequence>
<gene>
    <name evidence="6" type="ORF">OJ252_3452</name>
</gene>
<organism evidence="6 7">
    <name type="scientific">Cryptosporidium canis</name>
    <dbReference type="NCBI Taxonomy" id="195482"/>
    <lineage>
        <taxon>Eukaryota</taxon>
        <taxon>Sar</taxon>
        <taxon>Alveolata</taxon>
        <taxon>Apicomplexa</taxon>
        <taxon>Conoidasida</taxon>
        <taxon>Coccidia</taxon>
        <taxon>Eucoccidiorida</taxon>
        <taxon>Eimeriorina</taxon>
        <taxon>Cryptosporidiidae</taxon>
        <taxon>Cryptosporidium</taxon>
    </lineage>
</organism>
<keyword evidence="1" id="KW-0479">Metal-binding</keyword>
<evidence type="ECO:0000256" key="4">
    <source>
        <dbReference type="SAM" id="MobiDB-lite"/>
    </source>
</evidence>
<dbReference type="InterPro" id="IPR013083">
    <property type="entry name" value="Znf_RING/FYVE/PHD"/>
</dbReference>
<feature type="region of interest" description="Disordered" evidence="4">
    <location>
        <begin position="107"/>
        <end position="143"/>
    </location>
</feature>
<dbReference type="Proteomes" id="UP001071777">
    <property type="component" value="Unassembled WGS sequence"/>
</dbReference>
<evidence type="ECO:0000256" key="2">
    <source>
        <dbReference type="ARBA" id="ARBA00022771"/>
    </source>
</evidence>
<keyword evidence="7" id="KW-1185">Reference proteome</keyword>
<reference evidence="6" key="1">
    <citation type="submission" date="2022-10" db="EMBL/GenBank/DDBJ databases">
        <title>Adaptive evolution leads to modifications in subtelomeric GC content in a zoonotic Cryptosporidium species.</title>
        <authorList>
            <person name="Li J."/>
            <person name="Feng Y."/>
            <person name="Xiao L."/>
        </authorList>
    </citation>
    <scope>NUCLEOTIDE SEQUENCE</scope>
    <source>
        <strain evidence="6">25894</strain>
    </source>
</reference>
<comment type="caution">
    <text evidence="6">The sequence shown here is derived from an EMBL/GenBank/DDBJ whole genome shotgun (WGS) entry which is preliminary data.</text>
</comment>
<keyword evidence="2" id="KW-0863">Zinc-finger</keyword>
<dbReference type="InterPro" id="IPR001965">
    <property type="entry name" value="Znf_PHD"/>
</dbReference>
<accession>A0ABQ8P594</accession>
<dbReference type="SUPFAM" id="SSF57903">
    <property type="entry name" value="FYVE/PHD zinc finger"/>
    <property type="match status" value="2"/>
</dbReference>
<dbReference type="Gene3D" id="2.30.30.1150">
    <property type="match status" value="1"/>
</dbReference>
<evidence type="ECO:0000259" key="5">
    <source>
        <dbReference type="SMART" id="SM00249"/>
    </source>
</evidence>
<protein>
    <submittedName>
        <fullName evidence="6">PHD domain-containing protein</fullName>
    </submittedName>
</protein>
<dbReference type="InterPro" id="IPR019787">
    <property type="entry name" value="Znf_PHD-finger"/>
</dbReference>
<evidence type="ECO:0000313" key="7">
    <source>
        <dbReference type="Proteomes" id="UP001071777"/>
    </source>
</evidence>
<dbReference type="Gene3D" id="3.30.40.10">
    <property type="entry name" value="Zinc/RING finger domain, C3HC4 (zinc finger)"/>
    <property type="match status" value="1"/>
</dbReference>
<name>A0ABQ8P594_9CRYT</name>
<feature type="domain" description="Zinc finger PHD-type" evidence="5">
    <location>
        <begin position="199"/>
        <end position="245"/>
    </location>
</feature>
<evidence type="ECO:0000256" key="1">
    <source>
        <dbReference type="ARBA" id="ARBA00022723"/>
    </source>
</evidence>
<dbReference type="InterPro" id="IPR011011">
    <property type="entry name" value="Znf_FYVE_PHD"/>
</dbReference>
<proteinExistence type="predicted"/>
<dbReference type="EMBL" id="JAPCXB010000173">
    <property type="protein sequence ID" value="KAJ1605534.1"/>
    <property type="molecule type" value="Genomic_DNA"/>
</dbReference>
<evidence type="ECO:0000256" key="3">
    <source>
        <dbReference type="ARBA" id="ARBA00022833"/>
    </source>
</evidence>
<dbReference type="Pfam" id="PF00628">
    <property type="entry name" value="PHD"/>
    <property type="match status" value="1"/>
</dbReference>
<feature type="domain" description="Zinc finger PHD-type" evidence="5">
    <location>
        <begin position="149"/>
        <end position="198"/>
    </location>
</feature>
<evidence type="ECO:0000313" key="6">
    <source>
        <dbReference type="EMBL" id="KAJ1605534.1"/>
    </source>
</evidence>
<dbReference type="SMART" id="SM00249">
    <property type="entry name" value="PHD"/>
    <property type="match status" value="2"/>
</dbReference>
<keyword evidence="3" id="KW-0862">Zinc</keyword>